<evidence type="ECO:0000313" key="2">
    <source>
        <dbReference type="Proteomes" id="UP000034228"/>
    </source>
</evidence>
<reference evidence="1 2" key="1">
    <citation type="submission" date="2015-03" db="EMBL/GenBank/DDBJ databases">
        <title>Draft genome sequences of two protease-producing strains of Arsukibacterium isolated from two cold and alkaline environments.</title>
        <authorList>
            <person name="Lylloff J.E."/>
            <person name="Skov L.B."/>
            <person name="Jepsen M."/>
            <person name="Hallin P.F."/>
            <person name="Sorensen S.J."/>
            <person name="Stougaard P."/>
            <person name="Glaring M.A."/>
        </authorList>
    </citation>
    <scope>NUCLEOTIDE SEQUENCE [LARGE SCALE GENOMIC DNA]</scope>
    <source>
        <strain evidence="1 2">GCM72</strain>
    </source>
</reference>
<gene>
    <name evidence="1" type="ORF">WG68_13035</name>
</gene>
<protein>
    <recommendedName>
        <fullName evidence="3">DUF721 domain-containing protein</fullName>
    </recommendedName>
</protein>
<organism evidence="1 2">
    <name type="scientific">Arsukibacterium ikkense</name>
    <dbReference type="NCBI Taxonomy" id="336831"/>
    <lineage>
        <taxon>Bacteria</taxon>
        <taxon>Pseudomonadati</taxon>
        <taxon>Pseudomonadota</taxon>
        <taxon>Gammaproteobacteria</taxon>
        <taxon>Chromatiales</taxon>
        <taxon>Chromatiaceae</taxon>
        <taxon>Arsukibacterium</taxon>
    </lineage>
</organism>
<dbReference type="InterPro" id="IPR007922">
    <property type="entry name" value="DciA-like"/>
</dbReference>
<dbReference type="EMBL" id="LAHO01000012">
    <property type="protein sequence ID" value="KKO45054.1"/>
    <property type="molecule type" value="Genomic_DNA"/>
</dbReference>
<keyword evidence="2" id="KW-1185">Reference proteome</keyword>
<evidence type="ECO:0008006" key="3">
    <source>
        <dbReference type="Google" id="ProtNLM"/>
    </source>
</evidence>
<dbReference type="Proteomes" id="UP000034228">
    <property type="component" value="Unassembled WGS sequence"/>
</dbReference>
<comment type="caution">
    <text evidence="1">The sequence shown here is derived from an EMBL/GenBank/DDBJ whole genome shotgun (WGS) entry which is preliminary data.</text>
</comment>
<proteinExistence type="predicted"/>
<evidence type="ECO:0000313" key="1">
    <source>
        <dbReference type="EMBL" id="KKO45054.1"/>
    </source>
</evidence>
<sequence>MKRYNHKPEDLTKLFGQSSLVTMQQQYELVRKLNTELCHILQLEHLSFCQVSSINAGRAVILCQSPGWANRLKMQRDAILDNFRRKILPDLAGIDIEVSPHGQIARPASTTSAKAQAPVKQQNLSDSARAALEQALQHSDDKVKQALARLLAK</sequence>
<dbReference type="STRING" id="336831.WG68_13035"/>
<dbReference type="OrthoDB" id="5767011at2"/>
<accession>A0A0M2V3R9</accession>
<dbReference type="PATRIC" id="fig|336831.14.peg.1840"/>
<dbReference type="Pfam" id="PF05258">
    <property type="entry name" value="DciA"/>
    <property type="match status" value="1"/>
</dbReference>
<name>A0A0M2V3R9_9GAMM</name>
<dbReference type="RefSeq" id="WP_046558135.1">
    <property type="nucleotide sequence ID" value="NZ_LAHO01000012.1"/>
</dbReference>
<dbReference type="AlphaFoldDB" id="A0A0M2V3R9"/>